<dbReference type="Proteomes" id="UP000308600">
    <property type="component" value="Unassembled WGS sequence"/>
</dbReference>
<dbReference type="EMBL" id="ML208447">
    <property type="protein sequence ID" value="TFK65139.1"/>
    <property type="molecule type" value="Genomic_DNA"/>
</dbReference>
<proteinExistence type="predicted"/>
<keyword evidence="2" id="KW-1185">Reference proteome</keyword>
<name>A0ACD3AHP1_9AGAR</name>
<accession>A0ACD3AHP1</accession>
<evidence type="ECO:0000313" key="1">
    <source>
        <dbReference type="EMBL" id="TFK65139.1"/>
    </source>
</evidence>
<gene>
    <name evidence="1" type="ORF">BDN72DRAFT_773774</name>
</gene>
<evidence type="ECO:0000313" key="2">
    <source>
        <dbReference type="Proteomes" id="UP000308600"/>
    </source>
</evidence>
<sequence>MSEAPQAASDPTALGPATASDVAVVIEDASVAPQVEATQDSQFTLLTTAGVEREETAVEADNTVTEEIPSTPQVALTFLLVTGRRRTMVFEPETAIGRVKELVWNTWPADWQDERPPAPSYLRVLYLGKMLQDDETLTS</sequence>
<reference evidence="1 2" key="1">
    <citation type="journal article" date="2019" name="Nat. Ecol. Evol.">
        <title>Megaphylogeny resolves global patterns of mushroom evolution.</title>
        <authorList>
            <person name="Varga T."/>
            <person name="Krizsan K."/>
            <person name="Foldi C."/>
            <person name="Dima B."/>
            <person name="Sanchez-Garcia M."/>
            <person name="Sanchez-Ramirez S."/>
            <person name="Szollosi G.J."/>
            <person name="Szarkandi J.G."/>
            <person name="Papp V."/>
            <person name="Albert L."/>
            <person name="Andreopoulos W."/>
            <person name="Angelini C."/>
            <person name="Antonin V."/>
            <person name="Barry K.W."/>
            <person name="Bougher N.L."/>
            <person name="Buchanan P."/>
            <person name="Buyck B."/>
            <person name="Bense V."/>
            <person name="Catcheside P."/>
            <person name="Chovatia M."/>
            <person name="Cooper J."/>
            <person name="Damon W."/>
            <person name="Desjardin D."/>
            <person name="Finy P."/>
            <person name="Geml J."/>
            <person name="Haridas S."/>
            <person name="Hughes K."/>
            <person name="Justo A."/>
            <person name="Karasinski D."/>
            <person name="Kautmanova I."/>
            <person name="Kiss B."/>
            <person name="Kocsube S."/>
            <person name="Kotiranta H."/>
            <person name="LaButti K.M."/>
            <person name="Lechner B.E."/>
            <person name="Liimatainen K."/>
            <person name="Lipzen A."/>
            <person name="Lukacs Z."/>
            <person name="Mihaltcheva S."/>
            <person name="Morgado L.N."/>
            <person name="Niskanen T."/>
            <person name="Noordeloos M.E."/>
            <person name="Ohm R.A."/>
            <person name="Ortiz-Santana B."/>
            <person name="Ovrebo C."/>
            <person name="Racz N."/>
            <person name="Riley R."/>
            <person name="Savchenko A."/>
            <person name="Shiryaev A."/>
            <person name="Soop K."/>
            <person name="Spirin V."/>
            <person name="Szebenyi C."/>
            <person name="Tomsovsky M."/>
            <person name="Tulloss R.E."/>
            <person name="Uehling J."/>
            <person name="Grigoriev I.V."/>
            <person name="Vagvolgyi C."/>
            <person name="Papp T."/>
            <person name="Martin F.M."/>
            <person name="Miettinen O."/>
            <person name="Hibbett D.S."/>
            <person name="Nagy L.G."/>
        </authorList>
    </citation>
    <scope>NUCLEOTIDE SEQUENCE [LARGE SCALE GENOMIC DNA]</scope>
    <source>
        <strain evidence="1 2">NL-1719</strain>
    </source>
</reference>
<organism evidence="1 2">
    <name type="scientific">Pluteus cervinus</name>
    <dbReference type="NCBI Taxonomy" id="181527"/>
    <lineage>
        <taxon>Eukaryota</taxon>
        <taxon>Fungi</taxon>
        <taxon>Dikarya</taxon>
        <taxon>Basidiomycota</taxon>
        <taxon>Agaricomycotina</taxon>
        <taxon>Agaricomycetes</taxon>
        <taxon>Agaricomycetidae</taxon>
        <taxon>Agaricales</taxon>
        <taxon>Pluteineae</taxon>
        <taxon>Pluteaceae</taxon>
        <taxon>Pluteus</taxon>
    </lineage>
</organism>
<protein>
    <submittedName>
        <fullName evidence="1">Uncharacterized protein</fullName>
    </submittedName>
</protein>